<protein>
    <submittedName>
        <fullName evidence="6">DNA-binding response regulator</fullName>
    </submittedName>
</protein>
<feature type="domain" description="HTH luxR-type" evidence="4">
    <location>
        <begin position="149"/>
        <end position="211"/>
    </location>
</feature>
<comment type="caution">
    <text evidence="6">The sequence shown here is derived from an EMBL/GenBank/DDBJ whole genome shotgun (WGS) entry which is preliminary data.</text>
</comment>
<dbReference type="Pfam" id="PF00072">
    <property type="entry name" value="Response_reg"/>
    <property type="match status" value="1"/>
</dbReference>
<dbReference type="InterPro" id="IPR039420">
    <property type="entry name" value="WalR-like"/>
</dbReference>
<feature type="domain" description="Response regulatory" evidence="5">
    <location>
        <begin position="7"/>
        <end position="123"/>
    </location>
</feature>
<dbReference type="Proteomes" id="UP000597338">
    <property type="component" value="Unassembled WGS sequence"/>
</dbReference>
<dbReference type="SMART" id="SM00421">
    <property type="entry name" value="HTH_LUXR"/>
    <property type="match status" value="1"/>
</dbReference>
<dbReference type="InterPro" id="IPR000792">
    <property type="entry name" value="Tscrpt_reg_LuxR_C"/>
</dbReference>
<evidence type="ECO:0000256" key="3">
    <source>
        <dbReference type="PROSITE-ProRule" id="PRU00169"/>
    </source>
</evidence>
<keyword evidence="1 3" id="KW-0597">Phosphoprotein</keyword>
<dbReference type="PROSITE" id="PS50043">
    <property type="entry name" value="HTH_LUXR_2"/>
    <property type="match status" value="1"/>
</dbReference>
<dbReference type="Gene3D" id="3.40.50.2300">
    <property type="match status" value="1"/>
</dbReference>
<reference evidence="7" key="1">
    <citation type="journal article" date="2019" name="Int. J. Syst. Evol. Microbiol.">
        <title>The Global Catalogue of Microorganisms (GCM) 10K type strain sequencing project: providing services to taxonomists for standard genome sequencing and annotation.</title>
        <authorList>
            <consortium name="The Broad Institute Genomics Platform"/>
            <consortium name="The Broad Institute Genome Sequencing Center for Infectious Disease"/>
            <person name="Wu L."/>
            <person name="Ma J."/>
        </authorList>
    </citation>
    <scope>NUCLEOTIDE SEQUENCE [LARGE SCALE GENOMIC DNA]</scope>
    <source>
        <strain evidence="7">CGMCC 1.15342</strain>
    </source>
</reference>
<name>A0ABQ1L515_9SPHI</name>
<dbReference type="RefSeq" id="WP_188747065.1">
    <property type="nucleotide sequence ID" value="NZ_BMIK01000001.1"/>
</dbReference>
<dbReference type="PANTHER" id="PTHR43214">
    <property type="entry name" value="TWO-COMPONENT RESPONSE REGULATOR"/>
    <property type="match status" value="1"/>
</dbReference>
<dbReference type="PROSITE" id="PS00622">
    <property type="entry name" value="HTH_LUXR_1"/>
    <property type="match status" value="1"/>
</dbReference>
<gene>
    <name evidence="6" type="primary">citB</name>
    <name evidence="6" type="ORF">GCM10011386_05260</name>
</gene>
<dbReference type="InterPro" id="IPR011006">
    <property type="entry name" value="CheY-like_superfamily"/>
</dbReference>
<dbReference type="Pfam" id="PF00196">
    <property type="entry name" value="GerE"/>
    <property type="match status" value="1"/>
</dbReference>
<keyword evidence="2 6" id="KW-0238">DNA-binding</keyword>
<keyword evidence="7" id="KW-1185">Reference proteome</keyword>
<dbReference type="SUPFAM" id="SSF46894">
    <property type="entry name" value="C-terminal effector domain of the bipartite response regulators"/>
    <property type="match status" value="1"/>
</dbReference>
<dbReference type="InterPro" id="IPR058245">
    <property type="entry name" value="NreC/VraR/RcsB-like_REC"/>
</dbReference>
<feature type="modified residue" description="4-aspartylphosphate" evidence="3">
    <location>
        <position position="58"/>
    </location>
</feature>
<dbReference type="InterPro" id="IPR016032">
    <property type="entry name" value="Sig_transdc_resp-reg_C-effctor"/>
</dbReference>
<evidence type="ECO:0000259" key="4">
    <source>
        <dbReference type="PROSITE" id="PS50043"/>
    </source>
</evidence>
<dbReference type="CDD" id="cd06170">
    <property type="entry name" value="LuxR_C_like"/>
    <property type="match status" value="1"/>
</dbReference>
<dbReference type="PRINTS" id="PR00038">
    <property type="entry name" value="HTHLUXR"/>
</dbReference>
<evidence type="ECO:0000256" key="2">
    <source>
        <dbReference type="ARBA" id="ARBA00023125"/>
    </source>
</evidence>
<dbReference type="SMART" id="SM00448">
    <property type="entry name" value="REC"/>
    <property type="match status" value="1"/>
</dbReference>
<evidence type="ECO:0000256" key="1">
    <source>
        <dbReference type="ARBA" id="ARBA00022553"/>
    </source>
</evidence>
<evidence type="ECO:0000313" key="7">
    <source>
        <dbReference type="Proteomes" id="UP000597338"/>
    </source>
</evidence>
<dbReference type="InterPro" id="IPR001789">
    <property type="entry name" value="Sig_transdc_resp-reg_receiver"/>
</dbReference>
<dbReference type="PANTHER" id="PTHR43214:SF43">
    <property type="entry name" value="TWO-COMPONENT RESPONSE REGULATOR"/>
    <property type="match status" value="1"/>
</dbReference>
<evidence type="ECO:0000313" key="6">
    <source>
        <dbReference type="EMBL" id="GGC16424.1"/>
    </source>
</evidence>
<proteinExistence type="predicted"/>
<evidence type="ECO:0000259" key="5">
    <source>
        <dbReference type="PROSITE" id="PS50110"/>
    </source>
</evidence>
<sequence>MKSAKYHLAIIEDKPIILEALMEYFASSTHFCLVLMAPSSEHFLANWWEQRIDLLLCDSSLPEKSCVEVTWDVKRRSPSTQVVIFTVFEDQDVLFQSLCAGASDYLLKNCPLPEIERQMLAVLNGGSVMSAQVARLILAHFRSLKSAASYPYIEWLTPQELEIVTLLQKGDSYRQVGEKLSLSVGTIKFHIRNVYGKLQLNSRTKLVDKYK</sequence>
<accession>A0ABQ1L515</accession>
<dbReference type="CDD" id="cd17535">
    <property type="entry name" value="REC_NarL-like"/>
    <property type="match status" value="1"/>
</dbReference>
<dbReference type="GO" id="GO:0003677">
    <property type="term" value="F:DNA binding"/>
    <property type="evidence" value="ECO:0007669"/>
    <property type="project" value="UniProtKB-KW"/>
</dbReference>
<organism evidence="6 7">
    <name type="scientific">Parapedobacter defluvii</name>
    <dbReference type="NCBI Taxonomy" id="2045106"/>
    <lineage>
        <taxon>Bacteria</taxon>
        <taxon>Pseudomonadati</taxon>
        <taxon>Bacteroidota</taxon>
        <taxon>Sphingobacteriia</taxon>
        <taxon>Sphingobacteriales</taxon>
        <taxon>Sphingobacteriaceae</taxon>
        <taxon>Parapedobacter</taxon>
    </lineage>
</organism>
<dbReference type="PROSITE" id="PS50110">
    <property type="entry name" value="RESPONSE_REGULATORY"/>
    <property type="match status" value="1"/>
</dbReference>
<dbReference type="SUPFAM" id="SSF52172">
    <property type="entry name" value="CheY-like"/>
    <property type="match status" value="1"/>
</dbReference>
<dbReference type="EMBL" id="BMIK01000001">
    <property type="protein sequence ID" value="GGC16424.1"/>
    <property type="molecule type" value="Genomic_DNA"/>
</dbReference>